<keyword evidence="3" id="KW-1185">Reference proteome</keyword>
<name>A0A0E0I8G0_ORYNI</name>
<dbReference type="Proteomes" id="UP000006591">
    <property type="component" value="Chromosome 8"/>
</dbReference>
<feature type="transmembrane region" description="Helical" evidence="1">
    <location>
        <begin position="34"/>
        <end position="57"/>
    </location>
</feature>
<dbReference type="Gramene" id="ONIVA08G06290.1">
    <property type="protein sequence ID" value="ONIVA08G06290.1"/>
    <property type="gene ID" value="ONIVA08G06290"/>
</dbReference>
<keyword evidence="1" id="KW-0812">Transmembrane</keyword>
<evidence type="ECO:0000256" key="1">
    <source>
        <dbReference type="SAM" id="Phobius"/>
    </source>
</evidence>
<sequence length="77" mass="7996">MPPPLTNHPATAARPMLVLQACVRPDGPVAHMCMLPAAVALLPMTSCACASLFLSFASCDSHGNSIRVGGGFHICTY</sequence>
<keyword evidence="1" id="KW-0472">Membrane</keyword>
<proteinExistence type="predicted"/>
<organism evidence="2">
    <name type="scientific">Oryza nivara</name>
    <name type="common">Indian wild rice</name>
    <name type="synonym">Oryza sativa f. spontanea</name>
    <dbReference type="NCBI Taxonomy" id="4536"/>
    <lineage>
        <taxon>Eukaryota</taxon>
        <taxon>Viridiplantae</taxon>
        <taxon>Streptophyta</taxon>
        <taxon>Embryophyta</taxon>
        <taxon>Tracheophyta</taxon>
        <taxon>Spermatophyta</taxon>
        <taxon>Magnoliopsida</taxon>
        <taxon>Liliopsida</taxon>
        <taxon>Poales</taxon>
        <taxon>Poaceae</taxon>
        <taxon>BOP clade</taxon>
        <taxon>Oryzoideae</taxon>
        <taxon>Oryzeae</taxon>
        <taxon>Oryzinae</taxon>
        <taxon>Oryza</taxon>
    </lineage>
</organism>
<keyword evidence="1" id="KW-1133">Transmembrane helix</keyword>
<dbReference type="EnsemblPlants" id="ONIVA08G06290.1">
    <property type="protein sequence ID" value="ONIVA08G06290.1"/>
    <property type="gene ID" value="ONIVA08G06290"/>
</dbReference>
<protein>
    <submittedName>
        <fullName evidence="2">Uncharacterized protein</fullName>
    </submittedName>
</protein>
<reference evidence="2" key="1">
    <citation type="submission" date="2015-04" db="UniProtKB">
        <authorList>
            <consortium name="EnsemblPlants"/>
        </authorList>
    </citation>
    <scope>IDENTIFICATION</scope>
    <source>
        <strain evidence="2">SL10</strain>
    </source>
</reference>
<dbReference type="HOGENOM" id="CLU_2642308_0_0_1"/>
<evidence type="ECO:0000313" key="2">
    <source>
        <dbReference type="EnsemblPlants" id="ONIVA08G06290.1"/>
    </source>
</evidence>
<reference evidence="2" key="2">
    <citation type="submission" date="2018-04" db="EMBL/GenBank/DDBJ databases">
        <title>OnivRS2 (Oryza nivara Reference Sequence Version 2).</title>
        <authorList>
            <person name="Zhang J."/>
            <person name="Kudrna D."/>
            <person name="Lee S."/>
            <person name="Talag J."/>
            <person name="Rajasekar S."/>
            <person name="Welchert J."/>
            <person name="Hsing Y.-I."/>
            <person name="Wing R.A."/>
        </authorList>
    </citation>
    <scope>NUCLEOTIDE SEQUENCE [LARGE SCALE GENOMIC DNA]</scope>
    <source>
        <strain evidence="2">SL10</strain>
    </source>
</reference>
<accession>A0A0E0I8G0</accession>
<dbReference type="AlphaFoldDB" id="A0A0E0I8G0"/>
<evidence type="ECO:0000313" key="3">
    <source>
        <dbReference type="Proteomes" id="UP000006591"/>
    </source>
</evidence>